<dbReference type="OrthoDB" id="68575at2759"/>
<dbReference type="EMBL" id="QKRW01000031">
    <property type="protein sequence ID" value="RAL61442.1"/>
    <property type="molecule type" value="Genomic_DNA"/>
</dbReference>
<reference evidence="1 2" key="1">
    <citation type="submission" date="2018-06" db="EMBL/GenBank/DDBJ databases">
        <title>Genome Sequence of the Brown Rot Fungal Pathogen Monilinia fructigena.</title>
        <authorList>
            <person name="Landi L."/>
            <person name="De Miccolis Angelini R.M."/>
            <person name="Pollastro S."/>
            <person name="Abate D."/>
            <person name="Faretra F."/>
            <person name="Romanazzi G."/>
        </authorList>
    </citation>
    <scope>NUCLEOTIDE SEQUENCE [LARGE SCALE GENOMIC DNA]</scope>
    <source>
        <strain evidence="1 2">Mfrg269</strain>
    </source>
</reference>
<dbReference type="AlphaFoldDB" id="A0A395IMA7"/>
<comment type="caution">
    <text evidence="1">The sequence shown here is derived from an EMBL/GenBank/DDBJ whole genome shotgun (WGS) entry which is preliminary data.</text>
</comment>
<sequence length="400" mass="43746">MVLVKPTPFLLAINYFSASAFTARVPRAVNSLTINGISYTNVEYIKRDVVIVGGGSSGTYAAIGLIDAQKVYPVTGLTEDYGVIVYHNIDLVKRYAARLNVTLAAADTSSGTTIYADFRTGVENSTYSTVNFTTGLALYMAQLQKYPYIETSFDLPNPVPKIFCSALETLLSSTISATTSSAFLPTLRKVLETYYPNPLSQAIIGDENVFLNARIVAVNRSGNCAQVLISTPSGYKFIDAKKLVFTIPPKIDNLDGWDLSVSEKTLFPQFNNSGYYVGVFGNTGLPSAPTTIPNVFNLYYGSPTSLTDDEVRAAMFAEFNRLHVKNMTNTTPKLLAYTRHTPFELWVPAETIAAGFYSKLNALQGQKNTFYTGAAFHTHDSSLLWEFTQALLPNITASLS</sequence>
<keyword evidence="2" id="KW-1185">Reference proteome</keyword>
<dbReference type="Gene3D" id="3.50.50.60">
    <property type="entry name" value="FAD/NAD(P)-binding domain"/>
    <property type="match status" value="1"/>
</dbReference>
<name>A0A395IMA7_9HELO</name>
<evidence type="ECO:0000313" key="1">
    <source>
        <dbReference type="EMBL" id="RAL61442.1"/>
    </source>
</evidence>
<dbReference type="SUPFAM" id="SSF51905">
    <property type="entry name" value="FAD/NAD(P)-binding domain"/>
    <property type="match status" value="1"/>
</dbReference>
<dbReference type="Proteomes" id="UP000249056">
    <property type="component" value="Unassembled WGS sequence"/>
</dbReference>
<protein>
    <recommendedName>
        <fullName evidence="3">Amine oxidase domain-containing protein</fullName>
    </recommendedName>
</protein>
<accession>A0A395IMA7</accession>
<evidence type="ECO:0000313" key="2">
    <source>
        <dbReference type="Proteomes" id="UP000249056"/>
    </source>
</evidence>
<organism evidence="1 2">
    <name type="scientific">Monilinia fructigena</name>
    <dbReference type="NCBI Taxonomy" id="38457"/>
    <lineage>
        <taxon>Eukaryota</taxon>
        <taxon>Fungi</taxon>
        <taxon>Dikarya</taxon>
        <taxon>Ascomycota</taxon>
        <taxon>Pezizomycotina</taxon>
        <taxon>Leotiomycetes</taxon>
        <taxon>Helotiales</taxon>
        <taxon>Sclerotiniaceae</taxon>
        <taxon>Monilinia</taxon>
    </lineage>
</organism>
<gene>
    <name evidence="1" type="ORF">DID88_009371</name>
</gene>
<proteinExistence type="predicted"/>
<dbReference type="InterPro" id="IPR036188">
    <property type="entry name" value="FAD/NAD-bd_sf"/>
</dbReference>
<dbReference type="Gene3D" id="3.30.70.1990">
    <property type="match status" value="1"/>
</dbReference>
<evidence type="ECO:0008006" key="3">
    <source>
        <dbReference type="Google" id="ProtNLM"/>
    </source>
</evidence>